<dbReference type="GO" id="GO:0000987">
    <property type="term" value="F:cis-regulatory region sequence-specific DNA binding"/>
    <property type="evidence" value="ECO:0007669"/>
    <property type="project" value="InterPro"/>
</dbReference>
<keyword evidence="6" id="KW-0175">Coiled coil</keyword>
<dbReference type="PROSITE" id="PS50066">
    <property type="entry name" value="MADS_BOX_2"/>
    <property type="match status" value="1"/>
</dbReference>
<dbReference type="GO" id="GO:0000981">
    <property type="term" value="F:DNA-binding transcription factor activity, RNA polymerase II-specific"/>
    <property type="evidence" value="ECO:0007669"/>
    <property type="project" value="InterPro"/>
</dbReference>
<evidence type="ECO:0000256" key="6">
    <source>
        <dbReference type="SAM" id="Coils"/>
    </source>
</evidence>
<evidence type="ECO:0000256" key="5">
    <source>
        <dbReference type="ARBA" id="ARBA00023242"/>
    </source>
</evidence>
<accession>A0A660KPX3</accession>
<feature type="coiled-coil region" evidence="6">
    <location>
        <begin position="87"/>
        <end position="114"/>
    </location>
</feature>
<evidence type="ECO:0000259" key="7">
    <source>
        <dbReference type="PROSITE" id="PS50066"/>
    </source>
</evidence>
<dbReference type="GO" id="GO:0045944">
    <property type="term" value="P:positive regulation of transcription by RNA polymerase II"/>
    <property type="evidence" value="ECO:0007669"/>
    <property type="project" value="InterPro"/>
</dbReference>
<evidence type="ECO:0000256" key="2">
    <source>
        <dbReference type="ARBA" id="ARBA00023015"/>
    </source>
</evidence>
<dbReference type="InterPro" id="IPR002100">
    <property type="entry name" value="TF_MADSbox"/>
</dbReference>
<protein>
    <recommendedName>
        <fullName evidence="7">MADS-box domain-containing protein</fullName>
    </recommendedName>
</protein>
<dbReference type="OrthoDB" id="779403at2759"/>
<organism evidence="8 9">
    <name type="scientific">Carpinus fangiana</name>
    <dbReference type="NCBI Taxonomy" id="176857"/>
    <lineage>
        <taxon>Eukaryota</taxon>
        <taxon>Viridiplantae</taxon>
        <taxon>Streptophyta</taxon>
        <taxon>Embryophyta</taxon>
        <taxon>Tracheophyta</taxon>
        <taxon>Spermatophyta</taxon>
        <taxon>Magnoliopsida</taxon>
        <taxon>eudicotyledons</taxon>
        <taxon>Gunneridae</taxon>
        <taxon>Pentapetalae</taxon>
        <taxon>rosids</taxon>
        <taxon>fabids</taxon>
        <taxon>Fagales</taxon>
        <taxon>Betulaceae</taxon>
        <taxon>Carpinus</taxon>
    </lineage>
</organism>
<dbReference type="CDD" id="cd00266">
    <property type="entry name" value="MADS_SRF_like"/>
    <property type="match status" value="1"/>
</dbReference>
<reference evidence="8 9" key="1">
    <citation type="submission" date="2019-06" db="EMBL/GenBank/DDBJ databases">
        <title>A chromosomal-level reference genome of Carpinus fangiana (Coryloideae, Betulaceae).</title>
        <authorList>
            <person name="Yang X."/>
            <person name="Wang Z."/>
            <person name="Zhang L."/>
            <person name="Hao G."/>
            <person name="Liu J."/>
            <person name="Yang Y."/>
        </authorList>
    </citation>
    <scope>NUCLEOTIDE SEQUENCE [LARGE SCALE GENOMIC DNA]</scope>
    <source>
        <strain evidence="8">Cfa_2016G</strain>
        <tissue evidence="8">Leaf</tissue>
    </source>
</reference>
<dbReference type="EMBL" id="CM017324">
    <property type="protein sequence ID" value="KAE8038493.1"/>
    <property type="molecule type" value="Genomic_DNA"/>
</dbReference>
<evidence type="ECO:0000313" key="9">
    <source>
        <dbReference type="Proteomes" id="UP000327013"/>
    </source>
</evidence>
<dbReference type="Gene3D" id="3.40.1810.10">
    <property type="entry name" value="Transcription factor, MADS-box"/>
    <property type="match status" value="1"/>
</dbReference>
<feature type="domain" description="MADS-box" evidence="7">
    <location>
        <begin position="1"/>
        <end position="49"/>
    </location>
</feature>
<keyword evidence="9" id="KW-1185">Reference proteome</keyword>
<dbReference type="InterPro" id="IPR050142">
    <property type="entry name" value="MADS-box/MEF2_TF"/>
</dbReference>
<keyword evidence="4" id="KW-0804">Transcription</keyword>
<dbReference type="FunFam" id="3.40.1810.10:FF:000018">
    <property type="entry name" value="agamous-like MADS-box protein AGL80"/>
    <property type="match status" value="1"/>
</dbReference>
<dbReference type="GO" id="GO:0005634">
    <property type="term" value="C:nucleus"/>
    <property type="evidence" value="ECO:0007669"/>
    <property type="project" value="UniProtKB-SubCell"/>
</dbReference>
<comment type="subcellular location">
    <subcellularLocation>
        <location evidence="1">Nucleus</location>
    </subcellularLocation>
</comment>
<dbReference type="PRINTS" id="PR00404">
    <property type="entry name" value="MADSDOMAIN"/>
</dbReference>
<dbReference type="InterPro" id="IPR036879">
    <property type="entry name" value="TF_MADSbox_sf"/>
</dbReference>
<dbReference type="Proteomes" id="UP000327013">
    <property type="component" value="Chromosome 4"/>
</dbReference>
<keyword evidence="3" id="KW-0238">DNA-binding</keyword>
<evidence type="ECO:0000256" key="3">
    <source>
        <dbReference type="ARBA" id="ARBA00023125"/>
    </source>
</evidence>
<evidence type="ECO:0000256" key="1">
    <source>
        <dbReference type="ARBA" id="ARBA00004123"/>
    </source>
</evidence>
<dbReference type="AlphaFoldDB" id="A0A660KPX3"/>
<proteinExistence type="predicted"/>
<name>A0A660KPX3_9ROSI</name>
<sequence length="261" mass="30103">MTRKKVKLAYITNDSARKATFKKRKKGLLKKVGELSTLCGIETCAIIYSPYEAQPEVWPSLMGAQRAIARLKMMPEADQSKKMVNQESFLRQRITKAQEQLKKQQRENREKEMTQVMYRGLVGEGLENLSIVDLNDMGWLIDKNIAEIEEKIKSLQQKPPPQAMPSVASQVIKTEKMINDHHLQAAAKNINTIDHLAMDATQNHQQLLMEFLKPNEDMAITQNHDWLIELLKSNDHQNVGFGRNEDMLQPYAFNSNSLWYY</sequence>
<dbReference type="SUPFAM" id="SSF55455">
    <property type="entry name" value="SRF-like"/>
    <property type="match status" value="1"/>
</dbReference>
<dbReference type="PANTHER" id="PTHR48019">
    <property type="entry name" value="SERUM RESPONSE FACTOR HOMOLOG"/>
    <property type="match status" value="1"/>
</dbReference>
<dbReference type="Pfam" id="PF00319">
    <property type="entry name" value="SRF-TF"/>
    <property type="match status" value="1"/>
</dbReference>
<dbReference type="SMART" id="SM00432">
    <property type="entry name" value="MADS"/>
    <property type="match status" value="1"/>
</dbReference>
<keyword evidence="5" id="KW-0539">Nucleus</keyword>
<gene>
    <name evidence="8" type="ORF">FH972_010997</name>
</gene>
<dbReference type="GO" id="GO:0046983">
    <property type="term" value="F:protein dimerization activity"/>
    <property type="evidence" value="ECO:0007669"/>
    <property type="project" value="InterPro"/>
</dbReference>
<evidence type="ECO:0000313" key="8">
    <source>
        <dbReference type="EMBL" id="KAE8038493.1"/>
    </source>
</evidence>
<evidence type="ECO:0000256" key="4">
    <source>
        <dbReference type="ARBA" id="ARBA00023163"/>
    </source>
</evidence>
<dbReference type="InterPro" id="IPR033897">
    <property type="entry name" value="SRF-like_MADS-box"/>
</dbReference>
<keyword evidence="2" id="KW-0805">Transcription regulation</keyword>